<dbReference type="InterPro" id="IPR036322">
    <property type="entry name" value="WD40_repeat_dom_sf"/>
</dbReference>
<name>A0AAD9JUM0_9ANNE</name>
<feature type="domain" description="ELYS beta-propeller" evidence="5">
    <location>
        <begin position="40"/>
        <end position="544"/>
    </location>
</feature>
<feature type="compositionally biased region" description="Acidic residues" evidence="3">
    <location>
        <begin position="1674"/>
        <end position="1686"/>
    </location>
</feature>
<protein>
    <recommendedName>
        <fullName evidence="8">Protein ELYS</fullName>
    </recommendedName>
</protein>
<reference evidence="6" key="1">
    <citation type="journal article" date="2023" name="Mol. Biol. Evol.">
        <title>Third-Generation Sequencing Reveals the Adaptive Role of the Epigenome in Three Deep-Sea Polychaetes.</title>
        <authorList>
            <person name="Perez M."/>
            <person name="Aroh O."/>
            <person name="Sun Y."/>
            <person name="Lan Y."/>
            <person name="Juniper S.K."/>
            <person name="Young C.R."/>
            <person name="Angers B."/>
            <person name="Qian P.Y."/>
        </authorList>
    </citation>
    <scope>NUCLEOTIDE SEQUENCE</scope>
    <source>
        <strain evidence="6">P08H-3</strain>
    </source>
</reference>
<feature type="region of interest" description="Disordered" evidence="3">
    <location>
        <begin position="1669"/>
        <end position="1695"/>
    </location>
</feature>
<feature type="region of interest" description="Disordered" evidence="3">
    <location>
        <begin position="2015"/>
        <end position="2057"/>
    </location>
</feature>
<accession>A0AAD9JUM0</accession>
<dbReference type="InterPro" id="IPR025151">
    <property type="entry name" value="ELYS_dom"/>
</dbReference>
<dbReference type="PANTHER" id="PTHR21583:SF8">
    <property type="entry name" value="PROTEIN ELYS"/>
    <property type="match status" value="1"/>
</dbReference>
<evidence type="ECO:0000313" key="6">
    <source>
        <dbReference type="EMBL" id="KAK2159466.1"/>
    </source>
</evidence>
<feature type="compositionally biased region" description="Polar residues" evidence="3">
    <location>
        <begin position="1781"/>
        <end position="1793"/>
    </location>
</feature>
<evidence type="ECO:0000256" key="2">
    <source>
        <dbReference type="ARBA" id="ARBA00023242"/>
    </source>
</evidence>
<dbReference type="EMBL" id="JAODUP010000152">
    <property type="protein sequence ID" value="KAK2159466.1"/>
    <property type="molecule type" value="Genomic_DNA"/>
</dbReference>
<evidence type="ECO:0000256" key="3">
    <source>
        <dbReference type="SAM" id="MobiDB-lite"/>
    </source>
</evidence>
<feature type="compositionally biased region" description="Basic residues" evidence="3">
    <location>
        <begin position="1853"/>
        <end position="1867"/>
    </location>
</feature>
<dbReference type="SUPFAM" id="SSF50978">
    <property type="entry name" value="WD40 repeat-like"/>
    <property type="match status" value="1"/>
</dbReference>
<dbReference type="GO" id="GO:0005634">
    <property type="term" value="C:nucleus"/>
    <property type="evidence" value="ECO:0007669"/>
    <property type="project" value="UniProtKB-SubCell"/>
</dbReference>
<feature type="compositionally biased region" description="Basic and acidic residues" evidence="3">
    <location>
        <begin position="1894"/>
        <end position="1904"/>
    </location>
</feature>
<evidence type="ECO:0000259" key="5">
    <source>
        <dbReference type="Pfam" id="PF16687"/>
    </source>
</evidence>
<evidence type="ECO:0000259" key="4">
    <source>
        <dbReference type="Pfam" id="PF13934"/>
    </source>
</evidence>
<feature type="region of interest" description="Disordered" evidence="3">
    <location>
        <begin position="1944"/>
        <end position="1965"/>
    </location>
</feature>
<dbReference type="Pfam" id="PF13934">
    <property type="entry name" value="ELYS"/>
    <property type="match status" value="1"/>
</dbReference>
<evidence type="ECO:0000256" key="1">
    <source>
        <dbReference type="ARBA" id="ARBA00004123"/>
    </source>
</evidence>
<dbReference type="InterPro" id="IPR052620">
    <property type="entry name" value="ELYS/MEL-28_NucAsmblyFactor"/>
</dbReference>
<feature type="compositionally biased region" description="Low complexity" evidence="3">
    <location>
        <begin position="1868"/>
        <end position="1878"/>
    </location>
</feature>
<dbReference type="InterPro" id="IPR032040">
    <property type="entry name" value="ELYS-bb"/>
</dbReference>
<evidence type="ECO:0008006" key="8">
    <source>
        <dbReference type="Google" id="ProtNLM"/>
    </source>
</evidence>
<feature type="compositionally biased region" description="Low complexity" evidence="3">
    <location>
        <begin position="1801"/>
        <end position="1827"/>
    </location>
</feature>
<evidence type="ECO:0000313" key="7">
    <source>
        <dbReference type="Proteomes" id="UP001208570"/>
    </source>
</evidence>
<dbReference type="Pfam" id="PF16687">
    <property type="entry name" value="ELYS-bb"/>
    <property type="match status" value="1"/>
</dbReference>
<comment type="caution">
    <text evidence="6">The sequence shown here is derived from an EMBL/GenBank/DDBJ whole genome shotgun (WGS) entry which is preliminary data.</text>
</comment>
<organism evidence="6 7">
    <name type="scientific">Paralvinella palmiformis</name>
    <dbReference type="NCBI Taxonomy" id="53620"/>
    <lineage>
        <taxon>Eukaryota</taxon>
        <taxon>Metazoa</taxon>
        <taxon>Spiralia</taxon>
        <taxon>Lophotrochozoa</taxon>
        <taxon>Annelida</taxon>
        <taxon>Polychaeta</taxon>
        <taxon>Sedentaria</taxon>
        <taxon>Canalipalpata</taxon>
        <taxon>Terebellida</taxon>
        <taxon>Terebelliformia</taxon>
        <taxon>Alvinellidae</taxon>
        <taxon>Paralvinella</taxon>
    </lineage>
</organism>
<gene>
    <name evidence="6" type="ORF">LSH36_152g00006</name>
</gene>
<dbReference type="Proteomes" id="UP001208570">
    <property type="component" value="Unassembled WGS sequence"/>
</dbReference>
<feature type="domain" description="ELYS-like" evidence="4">
    <location>
        <begin position="794"/>
        <end position="1019"/>
    </location>
</feature>
<sequence>MFSASLNTIGFNPIRVGVGIQGRRTSDSKMRIQRVSRSKVLQKFSSIALDCLSQSENTEDLCMLGGVSKDGTFGWLARGSSLEVFSVSNGQRLAAWCFGAIIKERSTTITAVCECFHDNGSILIVSTSTVNPEGLICLFDPKNFRIIKALEVPHSVKSLEVVSCYGQKHGNSILLGDQLKHFCGVLAVGTHCGHVYLIDLCLDDEVEGCEELSPSSLQHISHNVKDMVGYRYSAISRSKHLCIEIGEEYHVGGYYRYCKCDGSHLKSFNADDICVSSLKFVERTGLLVIGFNFGTFQLWHLKGSFLEYSSRYEDGLAPINSIAYQEPENDPRNYCYLWVARGPQPLDSVEDYTSGVTLYQLGYEKKTWYHGFGYLFENLRDVGPRFEHDLTSDPFNLTSGGRGEGSRVISCFTINDLSYQPSTKSNNDDSFDGGSGPDLSLCVFVWEAAAVDPHTKPPCFLGLFDMNRWYHAHMPETLRLYGGSCDVCPYFSMCSLDGVQQEADLDNIMAVYISQKNISKFLSVLIPEPEQHFYPSSLTFGKCIMWILSDLQTHGPSVLLDPHDLYMLCLHAGLLPRSIEAAGSSVPSIYKRDALLTMALNHNLVGFLNKCATALAAGVNLKLLFKQNVIFMMLLILCPLTDLKCDSWTLKSLLEWAWKRVASVKEYVDRLCVPLYDWSGIPLDKQTRHLLQQHCTALRNLTSLVSSITLQSVPTTEQGQLELKTKQRVVTLITEHVDTVLWMCSINLLPECSEEQMTVDGCFVYPSRALLDFYEKRRSELHRLHSGLRTSEVLMIDSQTEHLGGTLQNLWEREGGTDQYPPPSLRAVVNMFLLEGVSLADKQIIVFYLLCDLVNSAPEEVQAKFNEKILHFTQRYNIPLSLSKLVHGMWLLDHKDFEDSMHYLLDPSVSKQIQPWQHRCILKALLYQGQSKLALQYHKVQSPPNITPEDVKLKLTVLLSNGLTAEAFEFQRLSRDKSNVNDLLSHLFVGCQETKTVDQLLLLPFSEDEEHHLVEHLKSSPDLRSQELLVLYYLQRSRYVEAVRLNHRLKQRYMNELDPVVRERTRVRNCLVDGYHKLLPSVQRKLCLDPGRPAAQRIQTRREFIRPTPLSTMVNKLNRKVLTRSALLETVLNKVYELKMEPSENAEEENIEASNMEEEQAPGPFICTPVISRISSKTRAIPDVEFPHVADAAKSTPDLQRTMPNHSPQASISSFTSRIFGSPSVHERSSLNYTLKSCIGQQLVKTEALLLLDTPVVKHKRPSQNLTEPLTVGTPHSILKVRHQPKFGDKSCLENPVLKTDELSPITVSQLERRRFWGSQDEKPPAEEHLPADEPISMETSVDATCAISSRTLRFANTSVNVGSDTIDEGAMPVLNEQESRSSMDQLNIIERISQKELISQLQKNAAEMNQSPVGSRGIDSAVGHSVKQLSPEENISPVNQEVSHISLAHSWGSASALEKSLSKTVVAPPVVCETKSEPSLHDTFPDAASSDDLSHRDEHLFMDVSDDYVNQNDSQRNKLDEASDGSEALTVDDGEDDGKRVLGISEAKSHEAISADTSMVADISGHVDTRREKLVRRDVFEENKCEQFVKEVKTPNKVTKVVKEMSITKRTSIKVIDLDQSEDNNELALPAPSDSPVIDVHDSSCYQSVKTAEDTGSLADSADLKTCLTEDGGHDDDEEEDDDTISVDQQTSTTDTALKSGVTRELRTRPSIEKSHLVKTKRVTPRRTSLRKTSQKCQEITPGTPMKKGSKSLKATSSDQTDLDTHLLTPTRRSSRLVKSEQTQLIMQQLSETARRQTRSASHSSSPAKSSASSPSSIDSIPVMSSRRMKSIQKKASESPAAAAVVSEKKASATKRKTRSSIRKTPSRTSSRASSPALSNAGTEESFMMTLRSGHEFPSRDTTPDSVQTESTLGDDVEIPNYRFSIPFALSEIIEENSKPNTPVPDFIFSPPLTRSKQKKRGPKSRLIITETFRDAAASPAKKPKVSKVRGKKIHKAKNHDVEHIESPINFIPEPSDEELDSASSVASSTKVNYGVEKVRSLRPRRRERKMEPLKW</sequence>
<keyword evidence="7" id="KW-1185">Reference proteome</keyword>
<keyword evidence="2" id="KW-0539">Nucleus</keyword>
<dbReference type="PANTHER" id="PTHR21583">
    <property type="entry name" value="ELYS PROTEIN"/>
    <property type="match status" value="1"/>
</dbReference>
<feature type="compositionally biased region" description="Basic residues" evidence="3">
    <location>
        <begin position="1719"/>
        <end position="1735"/>
    </location>
</feature>
<feature type="region of interest" description="Disordered" evidence="3">
    <location>
        <begin position="1507"/>
        <end position="1539"/>
    </location>
</feature>
<feature type="region of interest" description="Disordered" evidence="3">
    <location>
        <begin position="1719"/>
        <end position="1915"/>
    </location>
</feature>
<comment type="subcellular location">
    <subcellularLocation>
        <location evidence="1">Nucleus</location>
    </subcellularLocation>
</comment>
<feature type="compositionally biased region" description="Polar residues" evidence="3">
    <location>
        <begin position="2023"/>
        <end position="2033"/>
    </location>
</feature>
<proteinExistence type="predicted"/>